<keyword evidence="2" id="KW-0186">Copper</keyword>
<dbReference type="Pfam" id="PF00264">
    <property type="entry name" value="Tyrosinase"/>
    <property type="match status" value="2"/>
</dbReference>
<dbReference type="InterPro" id="IPR050316">
    <property type="entry name" value="Tyrosinase/Hemocyanin"/>
</dbReference>
<reference evidence="4 5" key="1">
    <citation type="submission" date="2016-11" db="EMBL/GenBank/DDBJ databases">
        <title>Whole genomes of Flavobacteriaceae.</title>
        <authorList>
            <person name="Stine C."/>
            <person name="Li C."/>
            <person name="Tadesse D."/>
        </authorList>
    </citation>
    <scope>NUCLEOTIDE SEQUENCE [LARGE SCALE GENOMIC DNA]</scope>
    <source>
        <strain evidence="4 5">DSM 24704</strain>
    </source>
</reference>
<dbReference type="EMBL" id="MUGS01000076">
    <property type="protein sequence ID" value="OXE97405.1"/>
    <property type="molecule type" value="Genomic_DNA"/>
</dbReference>
<dbReference type="GO" id="GO:0016491">
    <property type="term" value="F:oxidoreductase activity"/>
    <property type="evidence" value="ECO:0007669"/>
    <property type="project" value="InterPro"/>
</dbReference>
<dbReference type="OrthoDB" id="2874181at2"/>
<evidence type="ECO:0000313" key="5">
    <source>
        <dbReference type="Proteomes" id="UP000214684"/>
    </source>
</evidence>
<evidence type="ECO:0000259" key="3">
    <source>
        <dbReference type="PROSITE" id="PS00498"/>
    </source>
</evidence>
<dbReference type="PROSITE" id="PS00498">
    <property type="entry name" value="TYROSINASE_2"/>
    <property type="match status" value="1"/>
</dbReference>
<dbReference type="AlphaFoldDB" id="A0A227NIZ8"/>
<dbReference type="RefSeq" id="WP_089481872.1">
    <property type="nucleotide sequence ID" value="NZ_MUGS01000076.1"/>
</dbReference>
<dbReference type="Gene3D" id="1.10.1280.10">
    <property type="entry name" value="Di-copper center containing domain from catechol oxidase"/>
    <property type="match status" value="1"/>
</dbReference>
<dbReference type="GO" id="GO:0046872">
    <property type="term" value="F:metal ion binding"/>
    <property type="evidence" value="ECO:0007669"/>
    <property type="project" value="UniProtKB-KW"/>
</dbReference>
<feature type="domain" description="Tyrosinase copper-binding" evidence="3">
    <location>
        <begin position="253"/>
        <end position="264"/>
    </location>
</feature>
<dbReference type="PANTHER" id="PTHR11474:SF76">
    <property type="entry name" value="SHKT DOMAIN-CONTAINING PROTEIN"/>
    <property type="match status" value="1"/>
</dbReference>
<dbReference type="InterPro" id="IPR008922">
    <property type="entry name" value="Di-copper_centre_dom_sf"/>
</dbReference>
<name>A0A227NIZ8_9FLAO</name>
<keyword evidence="1" id="KW-0479">Metal-binding</keyword>
<keyword evidence="5" id="KW-1185">Reference proteome</keyword>
<dbReference type="InterPro" id="IPR002227">
    <property type="entry name" value="Tyrosinase_Cu-bd"/>
</dbReference>
<dbReference type="PANTHER" id="PTHR11474">
    <property type="entry name" value="TYROSINASE FAMILY MEMBER"/>
    <property type="match status" value="1"/>
</dbReference>
<comment type="caution">
    <text evidence="4">The sequence shown here is derived from an EMBL/GenBank/DDBJ whole genome shotgun (WGS) entry which is preliminary data.</text>
</comment>
<dbReference type="PRINTS" id="PR00092">
    <property type="entry name" value="TYROSINASE"/>
</dbReference>
<dbReference type="SUPFAM" id="SSF48056">
    <property type="entry name" value="Di-copper centre-containing domain"/>
    <property type="match status" value="1"/>
</dbReference>
<organism evidence="4 5">
    <name type="scientific">Flavobacterium araucananum</name>
    <dbReference type="NCBI Taxonomy" id="946678"/>
    <lineage>
        <taxon>Bacteria</taxon>
        <taxon>Pseudomonadati</taxon>
        <taxon>Bacteroidota</taxon>
        <taxon>Flavobacteriia</taxon>
        <taxon>Flavobacteriales</taxon>
        <taxon>Flavobacteriaceae</taxon>
        <taxon>Flavobacterium</taxon>
    </lineage>
</organism>
<sequence length="489" mass="55455">MKKITILFLIIFTTGLFYGQSKNNVTFVRHNVNTAEGQADLQAMNVAFKKMRAMGCENGLAWYYQGAIHNIPTQINGTNVLCPKYQNSSDKLWAWADCTHNGTQNANLNFLLWHRLYTWYLEKIVRELSGKKDFALPYWNYGSTEVADNTMAKETRDKSSSLYEAARYSILNDGKPMLPGQVQSIQLALNELRTNPSFAGAYGFSKKLEGAPHGFMHNLIGGGYASPPESYYNQIYQSQMSGLMANVNSAGFDPIFWLHHSMVDRIWESWDASIYGKRPSLEELKANPWPYEFIAPNGDRVTYTMEEVYNIVFNLDYKYDNLLYGSKTPVLAANDLKSKIEVPLQDLKEKVIWEQKIGKTLDNTAFAHKVTTKLAQSTNKAFTSEQNSLIVLNLDVVVYKEPQDYYTVYLHYPGKKDQYVGVMTFFGVAHDHGIEDNHDKAENGIKLNFSYYISDDLSKSANDFEIIIKKTGGGDAKVTLEKISVSKVN</sequence>
<evidence type="ECO:0000256" key="1">
    <source>
        <dbReference type="ARBA" id="ARBA00022723"/>
    </source>
</evidence>
<proteinExistence type="predicted"/>
<dbReference type="Proteomes" id="UP000214684">
    <property type="component" value="Unassembled WGS sequence"/>
</dbReference>
<evidence type="ECO:0000256" key="2">
    <source>
        <dbReference type="ARBA" id="ARBA00023008"/>
    </source>
</evidence>
<gene>
    <name evidence="4" type="ORF">B0A64_23340</name>
</gene>
<protein>
    <submittedName>
        <fullName evidence="4">Tyrosinase</fullName>
    </submittedName>
</protein>
<accession>A0A227NIZ8</accession>
<evidence type="ECO:0000313" key="4">
    <source>
        <dbReference type="EMBL" id="OXE97405.1"/>
    </source>
</evidence>